<feature type="compositionally biased region" description="Pro residues" evidence="1">
    <location>
        <begin position="754"/>
        <end position="763"/>
    </location>
</feature>
<proteinExistence type="predicted"/>
<organism evidence="2 3">
    <name type="scientific">Botryosphaeria dothidea</name>
    <dbReference type="NCBI Taxonomy" id="55169"/>
    <lineage>
        <taxon>Eukaryota</taxon>
        <taxon>Fungi</taxon>
        <taxon>Dikarya</taxon>
        <taxon>Ascomycota</taxon>
        <taxon>Pezizomycotina</taxon>
        <taxon>Dothideomycetes</taxon>
        <taxon>Dothideomycetes incertae sedis</taxon>
        <taxon>Botryosphaeriales</taxon>
        <taxon>Botryosphaeriaceae</taxon>
        <taxon>Botryosphaeria</taxon>
    </lineage>
</organism>
<feature type="compositionally biased region" description="Polar residues" evidence="1">
    <location>
        <begin position="415"/>
        <end position="427"/>
    </location>
</feature>
<feature type="compositionally biased region" description="Polar residues" evidence="1">
    <location>
        <begin position="771"/>
        <end position="789"/>
    </location>
</feature>
<feature type="region of interest" description="Disordered" evidence="1">
    <location>
        <begin position="415"/>
        <end position="572"/>
    </location>
</feature>
<feature type="compositionally biased region" description="Basic and acidic residues" evidence="1">
    <location>
        <begin position="705"/>
        <end position="718"/>
    </location>
</feature>
<name>A0A8H4IKG2_9PEZI</name>
<dbReference type="OrthoDB" id="3556832at2759"/>
<gene>
    <name evidence="2" type="ORF">GTA08_BOTSDO09594</name>
</gene>
<feature type="compositionally biased region" description="Polar residues" evidence="1">
    <location>
        <begin position="504"/>
        <end position="523"/>
    </location>
</feature>
<sequence length="933" mass="102917">MPLHLGSRTKVHLVTADLTPTTTEEPSNKKAPQVSQHVEAVEHALKDGHILKESHIPLANDNASLHLLGNGEDYMPFIMVRAGEDVRQVPVAKDETVFHPDPVRNAIFTKILGNDSTAAIRSPQALALRVELSKQSFLKMDKPPEDIRIDVFFNGQLTHSTLWPKRFYHEDNKQSQLLNVFSGRRTQWMCERAWVIVPPGQDPDGSRRRPVVNAETTEDRWDRIQQELLKEVEARGVDKRGNIPFVAKYLTEVSKLAMPPELRNWCDLRGQQFGVVDVVLSYGQGFKDSPAKTYISEPTRLRSSKFKKRTHAQAFSEDFPVSAENNSSHHNNRYNLRSTNPETSAAGKESSPIPRTPAGQKPSKTSSRSLPAEQTYVPSGPLVDERDKVISSSEQLPRYLKDKLIKEGYTLQVQSGLDSTDSSTPQVGKQPVMQPDMPHGLPFHTSKSSTTTEVIDLEDEPDSPSNQRHEPRQQLSRAQRIGRRPLAPIVTQLEKIPEEEEDAPTSSTADAFTSSPGPSRPNHTTTAESSFSTSAGSNQDSQSSNSQVIIYGDSTTGLPSPREPLLPPVQIHTGVRARRIALQDDEGSPRKKRRLSENRALNIKVPAGFGINQRGVFVPLGSPNDKSKQRSKFNSFTLGTNVYPDQDWAPRRRPPVSPITPDQSSARKQDPLISRLVIKHKGTTIRNFGFSTSFRRSDIPSMARSARDRSAATKRAWDSTRALNPPATPQTQSPFMLPPTNRTPPGQGIAAPFSPRPAPPRTPVPNRIRTRSASIDSTATTHGGISYNTPAPLPRYNANRAPQPTTSPYFQPPPPRTPTTQTTPLSRDRPGTPATRTPASSAPSRRSRGVQPDDPAHPHAQMERAFRAFDVPDLSRDCAITYAMPAGGGAAEKAWVAGEARGFGGGVVRQVRSERTGEFEEEGVVVGVRFVVV</sequence>
<feature type="region of interest" description="Disordered" evidence="1">
    <location>
        <begin position="701"/>
        <end position="858"/>
    </location>
</feature>
<accession>A0A8H4IKG2</accession>
<reference evidence="2" key="1">
    <citation type="submission" date="2020-04" db="EMBL/GenBank/DDBJ databases">
        <title>Genome Assembly and Annotation of Botryosphaeria dothidea sdau 11-99, a Latent Pathogen of Apple Fruit Ring Rot in China.</title>
        <authorList>
            <person name="Yu C."/>
            <person name="Diao Y."/>
            <person name="Lu Q."/>
            <person name="Zhao J."/>
            <person name="Cui S."/>
            <person name="Peng C."/>
            <person name="He B."/>
            <person name="Liu H."/>
        </authorList>
    </citation>
    <scope>NUCLEOTIDE SEQUENCE [LARGE SCALE GENOMIC DNA]</scope>
    <source>
        <strain evidence="2">Sdau11-99</strain>
    </source>
</reference>
<feature type="compositionally biased region" description="Low complexity" evidence="1">
    <location>
        <begin position="524"/>
        <end position="547"/>
    </location>
</feature>
<dbReference type="EMBL" id="WWBZ02000073">
    <property type="protein sequence ID" value="KAF4301909.1"/>
    <property type="molecule type" value="Genomic_DNA"/>
</dbReference>
<feature type="region of interest" description="Disordered" evidence="1">
    <location>
        <begin position="644"/>
        <end position="668"/>
    </location>
</feature>
<evidence type="ECO:0000256" key="1">
    <source>
        <dbReference type="SAM" id="MobiDB-lite"/>
    </source>
</evidence>
<comment type="caution">
    <text evidence="2">The sequence shown here is derived from an EMBL/GenBank/DDBJ whole genome shotgun (WGS) entry which is preliminary data.</text>
</comment>
<feature type="region of interest" description="Disordered" evidence="1">
    <location>
        <begin position="1"/>
        <end position="33"/>
    </location>
</feature>
<keyword evidence="3" id="KW-1185">Reference proteome</keyword>
<evidence type="ECO:0000313" key="2">
    <source>
        <dbReference type="EMBL" id="KAF4301909.1"/>
    </source>
</evidence>
<dbReference type="AlphaFoldDB" id="A0A8H4IKG2"/>
<dbReference type="Proteomes" id="UP000572817">
    <property type="component" value="Unassembled WGS sequence"/>
</dbReference>
<evidence type="ECO:0000313" key="3">
    <source>
        <dbReference type="Proteomes" id="UP000572817"/>
    </source>
</evidence>
<protein>
    <submittedName>
        <fullName evidence="2">Uncharacterized protein</fullName>
    </submittedName>
</protein>
<feature type="compositionally biased region" description="Low complexity" evidence="1">
    <location>
        <begin position="832"/>
        <end position="844"/>
    </location>
</feature>
<feature type="region of interest" description="Disordered" evidence="1">
    <location>
        <begin position="317"/>
        <end position="392"/>
    </location>
</feature>
<feature type="compositionally biased region" description="Polar residues" evidence="1">
    <location>
        <begin position="323"/>
        <end position="343"/>
    </location>
</feature>